<dbReference type="InterPro" id="IPR032821">
    <property type="entry name" value="PKS_assoc"/>
</dbReference>
<keyword evidence="7" id="KW-0378">Hydrolase</keyword>
<dbReference type="InterPro" id="IPR042104">
    <property type="entry name" value="PKS_dehydratase_sf"/>
</dbReference>
<dbReference type="InterPro" id="IPR050091">
    <property type="entry name" value="PKS_NRPS_Biosynth_Enz"/>
</dbReference>
<dbReference type="InterPro" id="IPR049900">
    <property type="entry name" value="PKS_mFAS_DH"/>
</dbReference>
<dbReference type="SMART" id="SM00827">
    <property type="entry name" value="PKS_AT"/>
    <property type="match status" value="1"/>
</dbReference>
<keyword evidence="9" id="KW-0521">NADP</keyword>
<keyword evidence="12" id="KW-0443">Lipid metabolism</keyword>
<dbReference type="EC" id="2.3.1.85" evidence="1"/>
<dbReference type="InterPro" id="IPR016039">
    <property type="entry name" value="Thiolase-like"/>
</dbReference>
<evidence type="ECO:0000256" key="11">
    <source>
        <dbReference type="ARBA" id="ARBA00023027"/>
    </source>
</evidence>
<dbReference type="Gene3D" id="3.40.50.720">
    <property type="entry name" value="NAD(P)-binding Rossmann-like Domain"/>
    <property type="match status" value="1"/>
</dbReference>
<keyword evidence="13" id="KW-0275">Fatty acid biosynthesis</keyword>
<evidence type="ECO:0000256" key="5">
    <source>
        <dbReference type="ARBA" id="ARBA00022553"/>
    </source>
</evidence>
<dbReference type="OrthoDB" id="329835at2759"/>
<evidence type="ECO:0000256" key="15">
    <source>
        <dbReference type="ARBA" id="ARBA00044883"/>
    </source>
</evidence>
<dbReference type="UniPathway" id="UPA00094"/>
<dbReference type="Proteomes" id="UP000271974">
    <property type="component" value="Unassembled WGS sequence"/>
</dbReference>
<comment type="catalytic activity">
    <reaction evidence="15">
        <text>acetyl-CoA + n malonyl-CoA + 2n NADPH + 2n H(+) = a long-chain fatty acid + (n+1) CoA + n CO2 + 2n NADP(+).</text>
        <dbReference type="EC" id="2.3.1.85"/>
    </reaction>
</comment>
<dbReference type="STRING" id="188477.A0A433T5Z6"/>
<feature type="domain" description="Ketosynthase family 3 (KS3)" evidence="17">
    <location>
        <begin position="2"/>
        <end position="403"/>
    </location>
</feature>
<evidence type="ECO:0000256" key="8">
    <source>
        <dbReference type="ARBA" id="ARBA00022832"/>
    </source>
</evidence>
<dbReference type="Pfam" id="PF00109">
    <property type="entry name" value="ketoacyl-synt"/>
    <property type="match status" value="1"/>
</dbReference>
<feature type="non-terminal residue" evidence="19">
    <location>
        <position position="1"/>
    </location>
</feature>
<sequence length="2155" mass="237771">YDGELVIAGLSGRYPESDSVSEFRDNLLNKVNMVTVDDRRWDSGYWDTPAAMAKLKSLKKFDAEFFGVHSKSAETLDPQLRILLEVAYEAVVDAGESLESMKGTRTGVYVGVTGSEAEHAWMGKTNQYVLSGCPHTMFPNRLSFFFDLRGPSCAYDTACSTSIVIMEAALMHLRAGVIDQAIVGSVNLIMRPQTTKSFVSMNMLGGGACRAFDAAGDGFVRAETISACLLKKAEDAKRIFCTVEACLSNNDGWSNDGLLFPNTYAQEELMRDFYSNYKIDPREIKYFECHGTGTPAGDPNEMRAICSVMCADRKEPLLIGSTKTNMGHGEVASGFSSMTKVLVAMHTRLIPPNLHFQTPNPKIPGLFDGRLKVVTETTPWDGGMVALNSFGMGGTNAHIVLRSYDEKKAEPHPASGKARLFTYSARTEDGLKKILEEAHQHAENVEFHALCQQSANSAPGSMPYRGATLLNAEADYMEIQKCSSKAREVWFVYSGMGSQWVGMGRSLMALDVFRQSIVECSKALEPFGVDLINLIMNGDENSLKAIVPPFVCIAAVQIGLTDLLFSMGVKPDGLVGHSLGEGSCAYADGCLTRAETVISAYFRGQCVVDSNVAPGKMAAVGLSWEEAKEQCPPGVVAACHNSADSVTISGGAKEMTQFMEELSARGVFVKEVNSNNVSYHSQHMEPVSAKLKAALDTHVKSHKARSAKWVSTSVPEELWDSPIAQYAKGDYQANNLRSPVLFYEGLQKVPKTAVVVEVAPIGLLQSVIKRAVGPDCVSTGLQKRNHDNNLEFFFTAMGKLFSHGVAMNPLGLYPDVQFPVSRDTPLISSLVAQAWDHSIDWAVPRPEDFESGSGASSADTTFEIDVSEDSPDHYLVDHQVDGRALFPACGCLVLAWQTLATLKGLDYQQMPVRLTNVQIRQAMFLPTSGTATIKVSVMPKTGEFQVCENENVLASGVITSPEGRCLETEQHLQTESVLKDKVGFQILTKDEVYRELIARGYEYGHCFQGVQRSGVEGEDSDILWDGRWISYLDAVLQMILLGNPDASQALPVMLETVNIDPTVQPAPPAEEKDAQTIPGHYDKVLGIIAAGGVEMRGLHTTRVSRRLTHDPPFIGDFAFHPFKDVQPGEPTAPYVPQKLKDYADAIMELSRQTSLVSYCPYRYLLNVSAFFRMGLRSYLNMSYNEPYCKDYLQTLRPKIHDLRYQAWDDPVLTCLDSEAIIKLCFDTVTDNLNSSTLHILEAGAIKSEFFRDAFPKALNYFHLSNYHYSVVDKFIVDSAMTYPVKILMFDTDDATSFPDTHNEAFNLLILKHHLRYHNDLDLALEAYSKMVKPGGFILVFEAVERVSIMYPFESLVAPWICNGKAGPEGERILGCYYTEPQWRAFFARHGLEEIIHRSDGLRNAMFLLRKPEQVVSPPRIINVDDLQCSWIEDVKAAHLRMQDNPDDSRLWLVATEENSGIWGLVQSLRWEPGFENLRCVHVSNRNSGSKMPQLTVESPEFKALMRKDLVYNIYRDGRWGTYRTLVIHEGLLTESLKSQVFADCYVAGDPLSLKWFDSPLNLGHPNGKLATTKPQASGTDTCAVYFAGVNDRDVLLANASLKKDDLPTEFYRREGVLGVEFSGRDSSGKRVMGLCAPPALASGVRCPRTSLWLIPTHWTLEEAATVPLAYATAFYALVIKGRVKPGETIFVQSGYTPVGQAVITIALSYDCKVFTTTRDEEDTKVLLASCPKLQRNNIYNNPDLTFERSILIETDRKGVDIVVNVTNDSTLKARVGLLAKGSRFIDLSFKTDDEAQRVFSSGAWKISSFHKVQIDAVIASQEGAEWTELSKLMQAGIEIGVVKPLKREVYTMRNIVDAFKAVDGETSKKVLIQVRDEEGAKTIQTPATKFPCVYRKWFDPAKCYVIIGGLGGLGLELSDWMVCQGVKKLVVTSRSGITTGYQAKKIAYLRQLGAEVVVVPISVNTLEKARGLLSSVAKLGPIGGFFNMGMVLDDNLFAEQSVQAFLDVMEVKINATMLLDQVSREEPVRSSLDHFVVFSSIVGFHGHIGQSNYGLGNAGAERICERRAVDGLPGLAIQWGPVGDVGFVGLMGNNVVVGEKHPQRLHSIKSTFEYIISQESHTVVTSYVPVDRSNKQDSGNETAAEKIVRAVGKVL</sequence>
<dbReference type="Pfam" id="PF21149">
    <property type="entry name" value="FAS_pseudo-KR"/>
    <property type="match status" value="1"/>
</dbReference>
<feature type="region of interest" description="C-terminal hotdog fold" evidence="16">
    <location>
        <begin position="983"/>
        <end position="1148"/>
    </location>
</feature>
<keyword evidence="11" id="KW-0520">NAD</keyword>
<dbReference type="InterPro" id="IPR014030">
    <property type="entry name" value="Ketoacyl_synth_N"/>
</dbReference>
<dbReference type="SUPFAM" id="SSF52151">
    <property type="entry name" value="FabD/lysophospholipase-like"/>
    <property type="match status" value="1"/>
</dbReference>
<dbReference type="SMR" id="A0A433T5Z6"/>
<dbReference type="Gene3D" id="3.10.129.110">
    <property type="entry name" value="Polyketide synthase dehydratase"/>
    <property type="match status" value="1"/>
</dbReference>
<dbReference type="GO" id="GO:0004312">
    <property type="term" value="F:fatty acid synthase activity"/>
    <property type="evidence" value="ECO:0007669"/>
    <property type="project" value="UniProtKB-EC"/>
</dbReference>
<dbReference type="InterPro" id="IPR013968">
    <property type="entry name" value="PKS_KR"/>
</dbReference>
<evidence type="ECO:0000259" key="17">
    <source>
        <dbReference type="PROSITE" id="PS52004"/>
    </source>
</evidence>
<organism evidence="19 20">
    <name type="scientific">Elysia chlorotica</name>
    <name type="common">Eastern emerald elysia</name>
    <name type="synonym">Sea slug</name>
    <dbReference type="NCBI Taxonomy" id="188477"/>
    <lineage>
        <taxon>Eukaryota</taxon>
        <taxon>Metazoa</taxon>
        <taxon>Spiralia</taxon>
        <taxon>Lophotrochozoa</taxon>
        <taxon>Mollusca</taxon>
        <taxon>Gastropoda</taxon>
        <taxon>Heterobranchia</taxon>
        <taxon>Euthyneura</taxon>
        <taxon>Panpulmonata</taxon>
        <taxon>Sacoglossa</taxon>
        <taxon>Placobranchoidea</taxon>
        <taxon>Plakobranchidae</taxon>
        <taxon>Elysia</taxon>
    </lineage>
</organism>
<keyword evidence="10" id="KW-0560">Oxidoreductase</keyword>
<dbReference type="InterPro" id="IPR001227">
    <property type="entry name" value="Ac_transferase_dom_sf"/>
</dbReference>
<name>A0A433T5Z6_ELYCH</name>
<protein>
    <recommendedName>
        <fullName evidence="2">Fatty acid synthase</fullName>
        <ecNumber evidence="1">2.3.1.85</ecNumber>
    </recommendedName>
</protein>
<proteinExistence type="predicted"/>
<dbReference type="SUPFAM" id="SSF50129">
    <property type="entry name" value="GroES-like"/>
    <property type="match status" value="1"/>
</dbReference>
<keyword evidence="6" id="KW-0808">Transferase</keyword>
<evidence type="ECO:0000259" key="18">
    <source>
        <dbReference type="PROSITE" id="PS52019"/>
    </source>
</evidence>
<feature type="region of interest" description="N-terminal hotdog fold" evidence="16">
    <location>
        <begin position="846"/>
        <end position="972"/>
    </location>
</feature>
<dbReference type="GO" id="GO:0016787">
    <property type="term" value="F:hydrolase activity"/>
    <property type="evidence" value="ECO:0007669"/>
    <property type="project" value="UniProtKB-KW"/>
</dbReference>
<feature type="active site" description="Proton acceptor; for dehydratase activity" evidence="16">
    <location>
        <position position="878"/>
    </location>
</feature>
<keyword evidence="3" id="KW-0596">Phosphopantetheine</keyword>
<keyword evidence="20" id="KW-1185">Reference proteome</keyword>
<gene>
    <name evidence="19" type="ORF">EGW08_015221</name>
</gene>
<dbReference type="InterPro" id="IPR016036">
    <property type="entry name" value="Malonyl_transacylase_ACP-bd"/>
</dbReference>
<dbReference type="SMART" id="SM00826">
    <property type="entry name" value="PKS_DH"/>
    <property type="match status" value="1"/>
</dbReference>
<dbReference type="Gene3D" id="3.30.70.3290">
    <property type="match status" value="1"/>
</dbReference>
<dbReference type="InterPro" id="IPR020843">
    <property type="entry name" value="ER"/>
</dbReference>
<dbReference type="EMBL" id="RQTK01000617">
    <property type="protein sequence ID" value="RUS77019.1"/>
    <property type="molecule type" value="Genomic_DNA"/>
</dbReference>
<reference evidence="19 20" key="1">
    <citation type="submission" date="2019-01" db="EMBL/GenBank/DDBJ databases">
        <title>A draft genome assembly of the solar-powered sea slug Elysia chlorotica.</title>
        <authorList>
            <person name="Cai H."/>
            <person name="Li Q."/>
            <person name="Fang X."/>
            <person name="Li J."/>
            <person name="Curtis N.E."/>
            <person name="Altenburger A."/>
            <person name="Shibata T."/>
            <person name="Feng M."/>
            <person name="Maeda T."/>
            <person name="Schwartz J.A."/>
            <person name="Shigenobu S."/>
            <person name="Lundholm N."/>
            <person name="Nishiyama T."/>
            <person name="Yang H."/>
            <person name="Hasebe M."/>
            <person name="Li S."/>
            <person name="Pierce S.K."/>
            <person name="Wang J."/>
        </authorList>
    </citation>
    <scope>NUCLEOTIDE SEQUENCE [LARGE SCALE GENOMIC DNA]</scope>
    <source>
        <strain evidence="19">EC2010</strain>
        <tissue evidence="19">Whole organism of an adult</tissue>
    </source>
</reference>
<feature type="domain" description="PKS/mFAS DH" evidence="18">
    <location>
        <begin position="846"/>
        <end position="1148"/>
    </location>
</feature>
<dbReference type="PANTHER" id="PTHR43775:SF7">
    <property type="entry name" value="FATTY ACID SYNTHASE"/>
    <property type="match status" value="1"/>
</dbReference>
<keyword evidence="14" id="KW-0511">Multifunctional enzyme</keyword>
<dbReference type="SUPFAM" id="SSF53901">
    <property type="entry name" value="Thiolase-like"/>
    <property type="match status" value="1"/>
</dbReference>
<dbReference type="InterPro" id="IPR020841">
    <property type="entry name" value="PKS_Beta-ketoAc_synthase_dom"/>
</dbReference>
<dbReference type="InterPro" id="IPR036291">
    <property type="entry name" value="NAD(P)-bd_dom_sf"/>
</dbReference>
<dbReference type="GO" id="GO:0016491">
    <property type="term" value="F:oxidoreductase activity"/>
    <property type="evidence" value="ECO:0007669"/>
    <property type="project" value="UniProtKB-KW"/>
</dbReference>
<evidence type="ECO:0000256" key="16">
    <source>
        <dbReference type="PROSITE-ProRule" id="PRU01363"/>
    </source>
</evidence>
<dbReference type="InterPro" id="IPR011032">
    <property type="entry name" value="GroES-like_sf"/>
</dbReference>
<dbReference type="SMART" id="SM00829">
    <property type="entry name" value="PKS_ER"/>
    <property type="match status" value="1"/>
</dbReference>
<dbReference type="GO" id="GO:0006633">
    <property type="term" value="P:fatty acid biosynthetic process"/>
    <property type="evidence" value="ECO:0007669"/>
    <property type="project" value="UniProtKB-UniPathway"/>
</dbReference>
<dbReference type="Gene3D" id="3.40.50.150">
    <property type="entry name" value="Vaccinia Virus protein VP39"/>
    <property type="match status" value="1"/>
</dbReference>
<dbReference type="PANTHER" id="PTHR43775">
    <property type="entry name" value="FATTY ACID SYNTHASE"/>
    <property type="match status" value="1"/>
</dbReference>
<dbReference type="CDD" id="cd05195">
    <property type="entry name" value="enoyl_red"/>
    <property type="match status" value="1"/>
</dbReference>
<feature type="active site" description="Proton donor; for dehydratase activity" evidence="16">
    <location>
        <position position="1060"/>
    </location>
</feature>
<evidence type="ECO:0000313" key="19">
    <source>
        <dbReference type="EMBL" id="RUS77019.1"/>
    </source>
</evidence>
<dbReference type="Pfam" id="PF21089">
    <property type="entry name" value="PKS_DH_N"/>
    <property type="match status" value="1"/>
</dbReference>
<evidence type="ECO:0000256" key="12">
    <source>
        <dbReference type="ARBA" id="ARBA00023098"/>
    </source>
</evidence>
<dbReference type="CDD" id="cd00833">
    <property type="entry name" value="PKS"/>
    <property type="match status" value="1"/>
</dbReference>
<dbReference type="SUPFAM" id="SSF53335">
    <property type="entry name" value="S-adenosyl-L-methionine-dependent methyltransferases"/>
    <property type="match status" value="1"/>
</dbReference>
<dbReference type="InterPro" id="IPR014031">
    <property type="entry name" value="Ketoacyl_synth_C"/>
</dbReference>
<dbReference type="PROSITE" id="PS52004">
    <property type="entry name" value="KS3_2"/>
    <property type="match status" value="1"/>
</dbReference>
<feature type="non-terminal residue" evidence="19">
    <location>
        <position position="2155"/>
    </location>
</feature>
<dbReference type="InterPro" id="IPR029063">
    <property type="entry name" value="SAM-dependent_MTases_sf"/>
</dbReference>
<evidence type="ECO:0000256" key="2">
    <source>
        <dbReference type="ARBA" id="ARBA00018769"/>
    </source>
</evidence>
<evidence type="ECO:0000256" key="6">
    <source>
        <dbReference type="ARBA" id="ARBA00022679"/>
    </source>
</evidence>
<evidence type="ECO:0000313" key="20">
    <source>
        <dbReference type="Proteomes" id="UP000271974"/>
    </source>
</evidence>
<evidence type="ECO:0000256" key="1">
    <source>
        <dbReference type="ARBA" id="ARBA00012873"/>
    </source>
</evidence>
<dbReference type="SMART" id="SM00825">
    <property type="entry name" value="PKS_KS"/>
    <property type="match status" value="1"/>
</dbReference>
<dbReference type="InterPro" id="IPR016035">
    <property type="entry name" value="Acyl_Trfase/lysoPLipase"/>
</dbReference>
<dbReference type="InterPro" id="IPR014043">
    <property type="entry name" value="Acyl_transferase_dom"/>
</dbReference>
<keyword evidence="4" id="KW-0444">Lipid biosynthesis</keyword>
<dbReference type="InterPro" id="IPR049552">
    <property type="entry name" value="PKS_DH_N"/>
</dbReference>
<dbReference type="InterPro" id="IPR057326">
    <property type="entry name" value="KR_dom"/>
</dbReference>
<evidence type="ECO:0000256" key="4">
    <source>
        <dbReference type="ARBA" id="ARBA00022516"/>
    </source>
</evidence>
<dbReference type="SUPFAM" id="SSF51735">
    <property type="entry name" value="NAD(P)-binding Rossmann-fold domains"/>
    <property type="match status" value="2"/>
</dbReference>
<evidence type="ECO:0000256" key="9">
    <source>
        <dbReference type="ARBA" id="ARBA00022857"/>
    </source>
</evidence>
<dbReference type="Pfam" id="PF08659">
    <property type="entry name" value="KR"/>
    <property type="match status" value="1"/>
</dbReference>
<dbReference type="InterPro" id="IPR049391">
    <property type="entry name" value="FAS_pseudo-KR"/>
</dbReference>
<dbReference type="Gene3D" id="3.40.366.10">
    <property type="entry name" value="Malonyl-Coenzyme A Acyl Carrier Protein, domain 2"/>
    <property type="match status" value="1"/>
</dbReference>
<dbReference type="InterPro" id="IPR020807">
    <property type="entry name" value="PKS_DH"/>
</dbReference>
<dbReference type="SMART" id="SM00822">
    <property type="entry name" value="PKS_KR"/>
    <property type="match status" value="1"/>
</dbReference>
<evidence type="ECO:0000256" key="10">
    <source>
        <dbReference type="ARBA" id="ARBA00023002"/>
    </source>
</evidence>
<dbReference type="PROSITE" id="PS52019">
    <property type="entry name" value="PKS_MFAS_DH"/>
    <property type="match status" value="1"/>
</dbReference>
<evidence type="ECO:0000256" key="13">
    <source>
        <dbReference type="ARBA" id="ARBA00023160"/>
    </source>
</evidence>
<dbReference type="Gene3D" id="3.40.47.10">
    <property type="match status" value="1"/>
</dbReference>
<dbReference type="Pfam" id="PF02801">
    <property type="entry name" value="Ketoacyl-synt_C"/>
    <property type="match status" value="1"/>
</dbReference>
<keyword evidence="5" id="KW-0597">Phosphoprotein</keyword>
<keyword evidence="8" id="KW-0276">Fatty acid metabolism</keyword>
<comment type="caution">
    <text evidence="19">The sequence shown here is derived from an EMBL/GenBank/DDBJ whole genome shotgun (WGS) entry which is preliminary data.</text>
</comment>
<dbReference type="Pfam" id="PF16197">
    <property type="entry name" value="KAsynt_C_assoc"/>
    <property type="match status" value="1"/>
</dbReference>
<dbReference type="Gene3D" id="3.90.180.10">
    <property type="entry name" value="Medium-chain alcohol dehydrogenases, catalytic domain"/>
    <property type="match status" value="1"/>
</dbReference>
<evidence type="ECO:0000256" key="7">
    <source>
        <dbReference type="ARBA" id="ARBA00022801"/>
    </source>
</evidence>
<accession>A0A433T5Z6</accession>
<evidence type="ECO:0000256" key="14">
    <source>
        <dbReference type="ARBA" id="ARBA00023268"/>
    </source>
</evidence>
<dbReference type="Pfam" id="PF00698">
    <property type="entry name" value="Acyl_transf_1"/>
    <property type="match status" value="1"/>
</dbReference>
<dbReference type="SUPFAM" id="SSF55048">
    <property type="entry name" value="Probable ACP-binding domain of malonyl-CoA ACP transacylase"/>
    <property type="match status" value="1"/>
</dbReference>
<evidence type="ECO:0000256" key="3">
    <source>
        <dbReference type="ARBA" id="ARBA00022450"/>
    </source>
</evidence>